<protein>
    <submittedName>
        <fullName evidence="2">Uncharacterized protein</fullName>
    </submittedName>
</protein>
<gene>
    <name evidence="2" type="ORF">ASPCADRAFT_128927</name>
</gene>
<keyword evidence="3" id="KW-1185">Reference proteome</keyword>
<sequence length="88" mass="9350">MNGPVNACNARRRPCSSSLRRGGPYIKPVPRARMHSSRGQSLISSPPPPPPQPHPVVSFSSQPASSHCGQTRPASPSLSQLCLRAILS</sequence>
<organism evidence="2 3">
    <name type="scientific">Aspergillus carbonarius (strain ITEM 5010)</name>
    <dbReference type="NCBI Taxonomy" id="602072"/>
    <lineage>
        <taxon>Eukaryota</taxon>
        <taxon>Fungi</taxon>
        <taxon>Dikarya</taxon>
        <taxon>Ascomycota</taxon>
        <taxon>Pezizomycotina</taxon>
        <taxon>Eurotiomycetes</taxon>
        <taxon>Eurotiomycetidae</taxon>
        <taxon>Eurotiales</taxon>
        <taxon>Aspergillaceae</taxon>
        <taxon>Aspergillus</taxon>
        <taxon>Aspergillus subgen. Circumdati</taxon>
    </lineage>
</organism>
<reference evidence="3" key="1">
    <citation type="journal article" date="2017" name="Genome Biol.">
        <title>Comparative genomics reveals high biological diversity and specific adaptations in the industrially and medically important fungal genus Aspergillus.</title>
        <authorList>
            <person name="de Vries R.P."/>
            <person name="Riley R."/>
            <person name="Wiebenga A."/>
            <person name="Aguilar-Osorio G."/>
            <person name="Amillis S."/>
            <person name="Uchima C.A."/>
            <person name="Anderluh G."/>
            <person name="Asadollahi M."/>
            <person name="Askin M."/>
            <person name="Barry K."/>
            <person name="Battaglia E."/>
            <person name="Bayram O."/>
            <person name="Benocci T."/>
            <person name="Braus-Stromeyer S.A."/>
            <person name="Caldana C."/>
            <person name="Canovas D."/>
            <person name="Cerqueira G.C."/>
            <person name="Chen F."/>
            <person name="Chen W."/>
            <person name="Choi C."/>
            <person name="Clum A."/>
            <person name="Dos Santos R.A."/>
            <person name="Damasio A.R."/>
            <person name="Diallinas G."/>
            <person name="Emri T."/>
            <person name="Fekete E."/>
            <person name="Flipphi M."/>
            <person name="Freyberg S."/>
            <person name="Gallo A."/>
            <person name="Gournas C."/>
            <person name="Habgood R."/>
            <person name="Hainaut M."/>
            <person name="Harispe M.L."/>
            <person name="Henrissat B."/>
            <person name="Hilden K.S."/>
            <person name="Hope R."/>
            <person name="Hossain A."/>
            <person name="Karabika E."/>
            <person name="Karaffa L."/>
            <person name="Karanyi Z."/>
            <person name="Krasevec N."/>
            <person name="Kuo A."/>
            <person name="Kusch H."/>
            <person name="LaButti K."/>
            <person name="Lagendijk E.L."/>
            <person name="Lapidus A."/>
            <person name="Levasseur A."/>
            <person name="Lindquist E."/>
            <person name="Lipzen A."/>
            <person name="Logrieco A.F."/>
            <person name="MacCabe A."/>
            <person name="Maekelae M.R."/>
            <person name="Malavazi I."/>
            <person name="Melin P."/>
            <person name="Meyer V."/>
            <person name="Mielnichuk N."/>
            <person name="Miskei M."/>
            <person name="Molnar A.P."/>
            <person name="Mule G."/>
            <person name="Ngan C.Y."/>
            <person name="Orejas M."/>
            <person name="Orosz E."/>
            <person name="Ouedraogo J.P."/>
            <person name="Overkamp K.M."/>
            <person name="Park H.-S."/>
            <person name="Perrone G."/>
            <person name="Piumi F."/>
            <person name="Punt P.J."/>
            <person name="Ram A.F."/>
            <person name="Ramon A."/>
            <person name="Rauscher S."/>
            <person name="Record E."/>
            <person name="Riano-Pachon D.M."/>
            <person name="Robert V."/>
            <person name="Roehrig J."/>
            <person name="Ruller R."/>
            <person name="Salamov A."/>
            <person name="Salih N.S."/>
            <person name="Samson R.A."/>
            <person name="Sandor E."/>
            <person name="Sanguinetti M."/>
            <person name="Schuetze T."/>
            <person name="Sepcic K."/>
            <person name="Shelest E."/>
            <person name="Sherlock G."/>
            <person name="Sophianopoulou V."/>
            <person name="Squina F.M."/>
            <person name="Sun H."/>
            <person name="Susca A."/>
            <person name="Todd R.B."/>
            <person name="Tsang A."/>
            <person name="Unkles S.E."/>
            <person name="van de Wiele N."/>
            <person name="van Rossen-Uffink D."/>
            <person name="Oliveira J.V."/>
            <person name="Vesth T.C."/>
            <person name="Visser J."/>
            <person name="Yu J.-H."/>
            <person name="Zhou M."/>
            <person name="Andersen M.R."/>
            <person name="Archer D.B."/>
            <person name="Baker S.E."/>
            <person name="Benoit I."/>
            <person name="Brakhage A.A."/>
            <person name="Braus G.H."/>
            <person name="Fischer R."/>
            <person name="Frisvad J.C."/>
            <person name="Goldman G.H."/>
            <person name="Houbraken J."/>
            <person name="Oakley B."/>
            <person name="Pocsi I."/>
            <person name="Scazzocchio C."/>
            <person name="Seiboth B."/>
            <person name="vanKuyk P.A."/>
            <person name="Wortman J."/>
            <person name="Dyer P.S."/>
            <person name="Grigoriev I.V."/>
        </authorList>
    </citation>
    <scope>NUCLEOTIDE SEQUENCE [LARGE SCALE GENOMIC DNA]</scope>
    <source>
        <strain evidence="3">ITEM 5010</strain>
    </source>
</reference>
<evidence type="ECO:0000256" key="1">
    <source>
        <dbReference type="SAM" id="MobiDB-lite"/>
    </source>
</evidence>
<feature type="compositionally biased region" description="Polar residues" evidence="1">
    <location>
        <begin position="64"/>
        <end position="79"/>
    </location>
</feature>
<dbReference type="Proteomes" id="UP000188318">
    <property type="component" value="Unassembled WGS sequence"/>
</dbReference>
<name>A0A1R3RRU8_ASPC5</name>
<dbReference type="EMBL" id="KV907497">
    <property type="protein sequence ID" value="OOF97226.1"/>
    <property type="molecule type" value="Genomic_DNA"/>
</dbReference>
<proteinExistence type="predicted"/>
<feature type="region of interest" description="Disordered" evidence="1">
    <location>
        <begin position="1"/>
        <end position="79"/>
    </location>
</feature>
<accession>A0A1R3RRU8</accession>
<feature type="compositionally biased region" description="Pro residues" evidence="1">
    <location>
        <begin position="45"/>
        <end position="54"/>
    </location>
</feature>
<dbReference type="VEuPathDB" id="FungiDB:ASPCADRAFT_128927"/>
<dbReference type="AlphaFoldDB" id="A0A1R3RRU8"/>
<evidence type="ECO:0000313" key="3">
    <source>
        <dbReference type="Proteomes" id="UP000188318"/>
    </source>
</evidence>
<evidence type="ECO:0000313" key="2">
    <source>
        <dbReference type="EMBL" id="OOF97226.1"/>
    </source>
</evidence>